<keyword evidence="1" id="KW-0732">Signal</keyword>
<dbReference type="GO" id="GO:0016787">
    <property type="term" value="F:hydrolase activity"/>
    <property type="evidence" value="ECO:0007669"/>
    <property type="project" value="UniProtKB-KW"/>
</dbReference>
<organism evidence="3 4">
    <name type="scientific">Hymenobacter gummosus</name>
    <dbReference type="NCBI Taxonomy" id="1776032"/>
    <lineage>
        <taxon>Bacteria</taxon>
        <taxon>Pseudomonadati</taxon>
        <taxon>Bacteroidota</taxon>
        <taxon>Cytophagia</taxon>
        <taxon>Cytophagales</taxon>
        <taxon>Hymenobacteraceae</taxon>
        <taxon>Hymenobacter</taxon>
    </lineage>
</organism>
<evidence type="ECO:0000313" key="4">
    <source>
        <dbReference type="Proteomes" id="UP000282184"/>
    </source>
</evidence>
<feature type="chain" id="PRO_5018752703" evidence="1">
    <location>
        <begin position="19"/>
        <end position="354"/>
    </location>
</feature>
<reference evidence="3 4" key="1">
    <citation type="submission" date="2018-12" db="EMBL/GenBank/DDBJ databases">
        <title>Hymenobacter gummosus sp. nov., isolated from a spring.</title>
        <authorList>
            <person name="Nie L."/>
        </authorList>
    </citation>
    <scope>NUCLEOTIDE SEQUENCE [LARGE SCALE GENOMIC DNA]</scope>
    <source>
        <strain evidence="3 4">KCTC 52166</strain>
    </source>
</reference>
<dbReference type="InterPro" id="IPR050789">
    <property type="entry name" value="Diverse_Enzym_Activities"/>
</dbReference>
<comment type="caution">
    <text evidence="3">The sequence shown here is derived from an EMBL/GenBank/DDBJ whole genome shotgun (WGS) entry which is preliminary data.</text>
</comment>
<dbReference type="InterPro" id="IPR001466">
    <property type="entry name" value="Beta-lactam-related"/>
</dbReference>
<name>A0A3S0IMJ1_9BACT</name>
<feature type="signal peptide" evidence="1">
    <location>
        <begin position="1"/>
        <end position="18"/>
    </location>
</feature>
<dbReference type="OrthoDB" id="1357763at2"/>
<protein>
    <submittedName>
        <fullName evidence="3">Class A beta-lactamase-related serine hydrolase</fullName>
    </submittedName>
</protein>
<evidence type="ECO:0000259" key="2">
    <source>
        <dbReference type="Pfam" id="PF00144"/>
    </source>
</evidence>
<dbReference type="PANTHER" id="PTHR43283">
    <property type="entry name" value="BETA-LACTAMASE-RELATED"/>
    <property type="match status" value="1"/>
</dbReference>
<accession>A0A3S0IMJ1</accession>
<dbReference type="InterPro" id="IPR012338">
    <property type="entry name" value="Beta-lactam/transpept-like"/>
</dbReference>
<dbReference type="PANTHER" id="PTHR43283:SF18">
    <property type="match status" value="1"/>
</dbReference>
<dbReference type="RefSeq" id="WP_126693977.1">
    <property type="nucleotide sequence ID" value="NZ_RXOF01000008.1"/>
</dbReference>
<keyword evidence="3" id="KW-0378">Hydrolase</keyword>
<evidence type="ECO:0000256" key="1">
    <source>
        <dbReference type="SAM" id="SignalP"/>
    </source>
</evidence>
<dbReference type="Pfam" id="PF00144">
    <property type="entry name" value="Beta-lactamase"/>
    <property type="match status" value="1"/>
</dbReference>
<sequence length="354" mass="38358">MRRILTVLFLLQVLLTQAQQPELMALMQQHKVPGLQVTYSKGRSTKTYALGLRQAGTGQAVDANTVFQAASLSKVVLAYAALRLLDRGLLDLDRPLLAYAPNPRLAAEPRAARLTARMVLTHTTGLPNWAAYPLGPDWATSELRLKYAPDSCWSYSGEGFVLLQHTLEQISGQSWQALAQQEVLGPLGLTRSSYVWQPAFAANASFGHDAAGQPTDVKQFAAPNAGFSLVTTAADYSRFVQALLRGRGLRPATARLLRTPANAANRCGVPPSPADARVAWACGVGLVETSRGPALWHWGDNGDAKGFFLAFPGRRESLVFLANGAGGLQLTDEVLRLFFGPGEYWTTQWLAAEK</sequence>
<dbReference type="AlphaFoldDB" id="A0A3S0IMJ1"/>
<dbReference type="Proteomes" id="UP000282184">
    <property type="component" value="Unassembled WGS sequence"/>
</dbReference>
<gene>
    <name evidence="3" type="ORF">EJV47_15000</name>
</gene>
<dbReference type="EMBL" id="RXOF01000008">
    <property type="protein sequence ID" value="RTQ48901.1"/>
    <property type="molecule type" value="Genomic_DNA"/>
</dbReference>
<evidence type="ECO:0000313" key="3">
    <source>
        <dbReference type="EMBL" id="RTQ48901.1"/>
    </source>
</evidence>
<keyword evidence="4" id="KW-1185">Reference proteome</keyword>
<dbReference type="Gene3D" id="3.40.710.10">
    <property type="entry name" value="DD-peptidase/beta-lactamase superfamily"/>
    <property type="match status" value="1"/>
</dbReference>
<dbReference type="SUPFAM" id="SSF56601">
    <property type="entry name" value="beta-lactamase/transpeptidase-like"/>
    <property type="match status" value="1"/>
</dbReference>
<feature type="domain" description="Beta-lactamase-related" evidence="2">
    <location>
        <begin position="25"/>
        <end position="328"/>
    </location>
</feature>
<proteinExistence type="predicted"/>